<organism evidence="2 3">
    <name type="scientific">Rhodobacter ferrooxidans</name>
    <dbReference type="NCBI Taxonomy" id="371731"/>
    <lineage>
        <taxon>Bacteria</taxon>
        <taxon>Pseudomonadati</taxon>
        <taxon>Pseudomonadota</taxon>
        <taxon>Alphaproteobacteria</taxon>
        <taxon>Rhodobacterales</taxon>
        <taxon>Rhodobacter group</taxon>
        <taxon>Rhodobacter</taxon>
    </lineage>
</organism>
<dbReference type="Pfam" id="PF12708">
    <property type="entry name" value="Pect-lyase_RHGA_epim"/>
    <property type="match status" value="1"/>
</dbReference>
<dbReference type="InterPro" id="IPR012334">
    <property type="entry name" value="Pectin_lyas_fold"/>
</dbReference>
<dbReference type="RefSeq" id="WP_008031283.1">
    <property type="nucleotide sequence ID" value="NZ_ACYY01000016.1"/>
</dbReference>
<dbReference type="STRING" id="371731.Rsw2DRAFT_2379"/>
<dbReference type="InterPro" id="IPR024535">
    <property type="entry name" value="RHGA/B-epi-like_pectate_lyase"/>
</dbReference>
<reference evidence="2 3" key="1">
    <citation type="submission" date="2009-08" db="EMBL/GenBank/DDBJ databases">
        <title>The draft genome of Rhodobacter sp. SW2.</title>
        <authorList>
            <consortium name="US DOE Joint Genome Institute (JGI-PGF)"/>
            <person name="Lucas S."/>
            <person name="Copeland A."/>
            <person name="Lapidus A."/>
            <person name="Glavina del Rio T."/>
            <person name="Tice H."/>
            <person name="Bruce D."/>
            <person name="Goodwin L."/>
            <person name="Pitluck S."/>
            <person name="Larimer F."/>
            <person name="Land M.L."/>
            <person name="Hauser L."/>
            <person name="Emerson D."/>
        </authorList>
    </citation>
    <scope>NUCLEOTIDE SEQUENCE [LARGE SCALE GENOMIC DNA]</scope>
    <source>
        <strain evidence="2 3">SW2</strain>
    </source>
</reference>
<dbReference type="SUPFAM" id="SSF51126">
    <property type="entry name" value="Pectin lyase-like"/>
    <property type="match status" value="1"/>
</dbReference>
<dbReference type="OrthoDB" id="7749009at2"/>
<accession>C8S2V1</accession>
<feature type="domain" description="Rhamnogalacturonase A/B/Epimerase-like pectate lyase" evidence="1">
    <location>
        <begin position="188"/>
        <end position="244"/>
    </location>
</feature>
<protein>
    <recommendedName>
        <fullName evidence="1">Rhamnogalacturonase A/B/Epimerase-like pectate lyase domain-containing protein</fullName>
    </recommendedName>
</protein>
<comment type="caution">
    <text evidence="2">The sequence shown here is derived from an EMBL/GenBank/DDBJ whole genome shotgun (WGS) entry which is preliminary data.</text>
</comment>
<dbReference type="InterPro" id="IPR011050">
    <property type="entry name" value="Pectin_lyase_fold/virulence"/>
</dbReference>
<sequence>MNKAITDGLVLMPLPFSAGLSQWSREDGTPGSAPYAGQPNAALVPADQDFAGCLELQKLDVTQKLRYMGETPIEPGLYRQVTVRIKAVSGNLPSVRIAGWAGRANGTNVVVPSTAPAVALTSYGEVVTLRAIIGSGNRTGVDLVWGTEPVFGHFGIDLTGANGGVVRIDDIVIEDVTDVFHRNMLDTVDVRDYGAVGDGVTNDTAAFLATDAAANGRTVLVSAGSYYLASNVTLNANVRFEGTVVMPAAARLACTRNFNLDTYTAAFGTELEGFRRGLQVLFYFSDHVTFDLSGRKVDLTGPIDVAALCGLTSFTERRVLTNGQLTALTGTAWNTDTVTSVATYTTSNPTQLTAVANVANVPVGARITGTGVGREVYVAAKNVGAGTLTLSQPLWGAAGTRTFTFSRYKYLLDFSGFAQLNRFEITDLELNCGGKASGLMLAQVGLTFRVADCVINAPKDRGITSIGSGCQGLIVDQCQFLSNEQAVPAQDRTTIALNANANDCKIRDNRIVRFATFAILGGTGNMLIGNHFFQGDDQPAGIRQAGLVMTQTNNRTLFSGNYVDNCFLEWSNEHDPSPDFSNELSFGGLTITGNIFMASGVAPSFRWLVVTPRGPGHFINGLSVTGNTFRCINGSIDRVEKVDTTQASLDFSRFRNVVFSANTFNAVNQLTISPVTIEHAQVTPATTWVVDGAAFLPFEGWARNVQAITAEGSITTVSNVVRYDMPYAQVEQGASKGQVNLKWPADVKGKVQVTLRCDTPV</sequence>
<gene>
    <name evidence="2" type="ORF">Rsw2DRAFT_2379</name>
</gene>
<dbReference type="Gene3D" id="2.160.20.10">
    <property type="entry name" value="Single-stranded right-handed beta-helix, Pectin lyase-like"/>
    <property type="match status" value="2"/>
</dbReference>
<proteinExistence type="predicted"/>
<dbReference type="AlphaFoldDB" id="C8S2V1"/>
<dbReference type="Proteomes" id="UP000010121">
    <property type="component" value="Unassembled WGS sequence"/>
</dbReference>
<evidence type="ECO:0000313" key="3">
    <source>
        <dbReference type="Proteomes" id="UP000010121"/>
    </source>
</evidence>
<dbReference type="EMBL" id="ACYY01000016">
    <property type="protein sequence ID" value="EEW24591.1"/>
    <property type="molecule type" value="Genomic_DNA"/>
</dbReference>
<dbReference type="eggNOG" id="COG5434">
    <property type="taxonomic scope" value="Bacteria"/>
</dbReference>
<name>C8S2V1_9RHOB</name>
<evidence type="ECO:0000313" key="2">
    <source>
        <dbReference type="EMBL" id="EEW24591.1"/>
    </source>
</evidence>
<keyword evidence="3" id="KW-1185">Reference proteome</keyword>
<evidence type="ECO:0000259" key="1">
    <source>
        <dbReference type="Pfam" id="PF12708"/>
    </source>
</evidence>